<feature type="region of interest" description="Disordered" evidence="1">
    <location>
        <begin position="22"/>
        <end position="58"/>
    </location>
</feature>
<protein>
    <submittedName>
        <fullName evidence="2">Uncharacterized protein</fullName>
    </submittedName>
</protein>
<dbReference type="Proteomes" id="UP000239156">
    <property type="component" value="Unassembled WGS sequence"/>
</dbReference>
<evidence type="ECO:0000313" key="3">
    <source>
        <dbReference type="Proteomes" id="UP000239156"/>
    </source>
</evidence>
<dbReference type="VEuPathDB" id="FungiDB:PSTT_01468"/>
<sequence>SSIQDNCGNQATFPEASGLLSFTNEETGSQPSKGPSTLIGQVSYDQKQFTTTQEGKRTYGATELKQGPIPDLENRLNKNKSEQMEELYGLGGNIEIPSLLQITLGLKYHGNGTQRFGEYGYQDQNDCEDDLHSTSGMEKPQQTEPLEIGNRRQALLDWYYDSIFTDTEEHPPLLGSTNKKYI</sequence>
<evidence type="ECO:0000256" key="1">
    <source>
        <dbReference type="SAM" id="MobiDB-lite"/>
    </source>
</evidence>
<proteinExistence type="predicted"/>
<name>A0A2S4W3J2_9BASI</name>
<feature type="non-terminal residue" evidence="2">
    <location>
        <position position="182"/>
    </location>
</feature>
<dbReference type="EMBL" id="PKSL01000008">
    <property type="protein sequence ID" value="POW16344.1"/>
    <property type="molecule type" value="Genomic_DNA"/>
</dbReference>
<dbReference type="VEuPathDB" id="FungiDB:PSHT_11933"/>
<gene>
    <name evidence="2" type="ORF">PSTT_01468</name>
</gene>
<accession>A0A2S4W3J2</accession>
<reference evidence="2" key="1">
    <citation type="submission" date="2017-12" db="EMBL/GenBank/DDBJ databases">
        <title>Gene loss provides genomic basis for host adaptation in cereal stripe rust fungi.</title>
        <authorList>
            <person name="Xia C."/>
        </authorList>
    </citation>
    <scope>NUCLEOTIDE SEQUENCE [LARGE SCALE GENOMIC DNA]</scope>
    <source>
        <strain evidence="2">93-210</strain>
    </source>
</reference>
<keyword evidence="3" id="KW-1185">Reference proteome</keyword>
<organism evidence="2 3">
    <name type="scientific">Puccinia striiformis</name>
    <dbReference type="NCBI Taxonomy" id="27350"/>
    <lineage>
        <taxon>Eukaryota</taxon>
        <taxon>Fungi</taxon>
        <taxon>Dikarya</taxon>
        <taxon>Basidiomycota</taxon>
        <taxon>Pucciniomycotina</taxon>
        <taxon>Pucciniomycetes</taxon>
        <taxon>Pucciniales</taxon>
        <taxon>Pucciniaceae</taxon>
        <taxon>Puccinia</taxon>
    </lineage>
</organism>
<dbReference type="AlphaFoldDB" id="A0A2S4W3J2"/>
<feature type="non-terminal residue" evidence="2">
    <location>
        <position position="1"/>
    </location>
</feature>
<feature type="compositionally biased region" description="Polar residues" evidence="1">
    <location>
        <begin position="22"/>
        <end position="53"/>
    </location>
</feature>
<comment type="caution">
    <text evidence="2">The sequence shown here is derived from an EMBL/GenBank/DDBJ whole genome shotgun (WGS) entry which is preliminary data.</text>
</comment>
<evidence type="ECO:0000313" key="2">
    <source>
        <dbReference type="EMBL" id="POW16344.1"/>
    </source>
</evidence>